<dbReference type="EMBL" id="MU393657">
    <property type="protein sequence ID" value="KAI4859104.1"/>
    <property type="molecule type" value="Genomic_DNA"/>
</dbReference>
<name>A0ACB9YI76_9PEZI</name>
<accession>A0ACB9YI76</accession>
<reference evidence="1 2" key="1">
    <citation type="journal article" date="2022" name="New Phytol.">
        <title>Ecological generalism drives hyperdiversity of secondary metabolite gene clusters in xylarialean endophytes.</title>
        <authorList>
            <person name="Franco M.E.E."/>
            <person name="Wisecaver J.H."/>
            <person name="Arnold A.E."/>
            <person name="Ju Y.M."/>
            <person name="Slot J.C."/>
            <person name="Ahrendt S."/>
            <person name="Moore L.P."/>
            <person name="Eastman K.E."/>
            <person name="Scott K."/>
            <person name="Konkel Z."/>
            <person name="Mondo S.J."/>
            <person name="Kuo A."/>
            <person name="Hayes R.D."/>
            <person name="Haridas S."/>
            <person name="Andreopoulos B."/>
            <person name="Riley R."/>
            <person name="LaButti K."/>
            <person name="Pangilinan J."/>
            <person name="Lipzen A."/>
            <person name="Amirebrahimi M."/>
            <person name="Yan J."/>
            <person name="Adam C."/>
            <person name="Keymanesh K."/>
            <person name="Ng V."/>
            <person name="Louie K."/>
            <person name="Northen T."/>
            <person name="Drula E."/>
            <person name="Henrissat B."/>
            <person name="Hsieh H.M."/>
            <person name="Youens-Clark K."/>
            <person name="Lutzoni F."/>
            <person name="Miadlikowska J."/>
            <person name="Eastwood D.C."/>
            <person name="Hamelin R.C."/>
            <person name="Grigoriev I.V."/>
            <person name="U'Ren J.M."/>
        </authorList>
    </citation>
    <scope>NUCLEOTIDE SEQUENCE [LARGE SCALE GENOMIC DNA]</scope>
    <source>
        <strain evidence="1 2">CBS 119005</strain>
    </source>
</reference>
<dbReference type="Proteomes" id="UP001497700">
    <property type="component" value="Unassembled WGS sequence"/>
</dbReference>
<comment type="caution">
    <text evidence="1">The sequence shown here is derived from an EMBL/GenBank/DDBJ whole genome shotgun (WGS) entry which is preliminary data.</text>
</comment>
<keyword evidence="2" id="KW-1185">Reference proteome</keyword>
<evidence type="ECO:0000313" key="2">
    <source>
        <dbReference type="Proteomes" id="UP001497700"/>
    </source>
</evidence>
<organism evidence="1 2">
    <name type="scientific">Hypoxylon rubiginosum</name>
    <dbReference type="NCBI Taxonomy" id="110542"/>
    <lineage>
        <taxon>Eukaryota</taxon>
        <taxon>Fungi</taxon>
        <taxon>Dikarya</taxon>
        <taxon>Ascomycota</taxon>
        <taxon>Pezizomycotina</taxon>
        <taxon>Sordariomycetes</taxon>
        <taxon>Xylariomycetidae</taxon>
        <taxon>Xylariales</taxon>
        <taxon>Hypoxylaceae</taxon>
        <taxon>Hypoxylon</taxon>
    </lineage>
</organism>
<protein>
    <submittedName>
        <fullName evidence="1">Uncharacterized protein</fullName>
    </submittedName>
</protein>
<gene>
    <name evidence="1" type="ORF">F4820DRAFT_440799</name>
</gene>
<evidence type="ECO:0000313" key="1">
    <source>
        <dbReference type="EMBL" id="KAI4859104.1"/>
    </source>
</evidence>
<sequence>MEHAATLDSEAQPSSSPPPPWTPSDVDRSFSGTELTIPDDHDETQDLLVLQRKSKPDHRPPETKRRYIFRSKKYKELKSNENNWQFNKHEVAEAFNSLLAQNPLPRCGLAKALLHRIQPTSIDELWCHLHDPKLESKMKRRFGRRSTGEPIPLITWLDTVTLQGNVDYIQLLCETRLGVDPINRAFGLALQSGLSSAGIEILLSFSRITSESMSGGKMLLSYSSCYPTPEAMTVESWRYCVYTS</sequence>
<proteinExistence type="predicted"/>